<evidence type="ECO:0000313" key="3">
    <source>
        <dbReference type="Proteomes" id="UP001470230"/>
    </source>
</evidence>
<dbReference type="PANTHER" id="PTHR45756">
    <property type="entry name" value="PALMITOYLTRANSFERASE"/>
    <property type="match status" value="1"/>
</dbReference>
<feature type="domain" description="Serine-threonine/tyrosine-protein kinase catalytic" evidence="1">
    <location>
        <begin position="14"/>
        <end position="99"/>
    </location>
</feature>
<dbReference type="SUPFAM" id="SSF56112">
    <property type="entry name" value="Protein kinase-like (PK-like)"/>
    <property type="match status" value="1"/>
</dbReference>
<keyword evidence="3" id="KW-1185">Reference proteome</keyword>
<comment type="caution">
    <text evidence="2">The sequence shown here is derived from an EMBL/GenBank/DDBJ whole genome shotgun (WGS) entry which is preliminary data.</text>
</comment>
<dbReference type="Gene3D" id="1.10.510.10">
    <property type="entry name" value="Transferase(Phosphotransferase) domain 1"/>
    <property type="match status" value="1"/>
</dbReference>
<dbReference type="InterPro" id="IPR001245">
    <property type="entry name" value="Ser-Thr/Tyr_kinase_cat_dom"/>
</dbReference>
<proteinExistence type="predicted"/>
<dbReference type="PANTHER" id="PTHR45756:SF1">
    <property type="entry name" value="PROTEIN KINASE DOMAIN CONTAINING PROTEIN"/>
    <property type="match status" value="1"/>
</dbReference>
<evidence type="ECO:0000259" key="1">
    <source>
        <dbReference type="Pfam" id="PF07714"/>
    </source>
</evidence>
<organism evidence="2 3">
    <name type="scientific">Tritrichomonas musculus</name>
    <dbReference type="NCBI Taxonomy" id="1915356"/>
    <lineage>
        <taxon>Eukaryota</taxon>
        <taxon>Metamonada</taxon>
        <taxon>Parabasalia</taxon>
        <taxon>Tritrichomonadida</taxon>
        <taxon>Tritrichomonadidae</taxon>
        <taxon>Tritrichomonas</taxon>
    </lineage>
</organism>
<sequence>MTNDWFSISNGLGTQKFMALEILNEEEYNEKVGVYSFGVLLYFIISGGELPKIKIKDICMGKKALMPDSFTSFTKSLINECWNFDYNERPSFDSICDKLENSKEHLLNLTDVDGQEVNQFLKKYKSYLPAYSK</sequence>
<reference evidence="2 3" key="1">
    <citation type="submission" date="2024-04" db="EMBL/GenBank/DDBJ databases">
        <title>Tritrichomonas musculus Genome.</title>
        <authorList>
            <person name="Alves-Ferreira E."/>
            <person name="Grigg M."/>
            <person name="Lorenzi H."/>
            <person name="Galac M."/>
        </authorList>
    </citation>
    <scope>NUCLEOTIDE SEQUENCE [LARGE SCALE GENOMIC DNA]</scope>
    <source>
        <strain evidence="2 3">EAF2021</strain>
    </source>
</reference>
<evidence type="ECO:0000313" key="2">
    <source>
        <dbReference type="EMBL" id="KAK8884333.1"/>
    </source>
</evidence>
<dbReference type="Pfam" id="PF07714">
    <property type="entry name" value="PK_Tyr_Ser-Thr"/>
    <property type="match status" value="1"/>
</dbReference>
<gene>
    <name evidence="2" type="ORF">M9Y10_043441</name>
</gene>
<name>A0ABR2JZS0_9EUKA</name>
<accession>A0ABR2JZS0</accession>
<dbReference type="Proteomes" id="UP001470230">
    <property type="component" value="Unassembled WGS sequence"/>
</dbReference>
<dbReference type="InterPro" id="IPR053215">
    <property type="entry name" value="TKL_Ser/Thr_kinase"/>
</dbReference>
<protein>
    <recommendedName>
        <fullName evidence="1">Serine-threonine/tyrosine-protein kinase catalytic domain-containing protein</fullName>
    </recommendedName>
</protein>
<dbReference type="InterPro" id="IPR011009">
    <property type="entry name" value="Kinase-like_dom_sf"/>
</dbReference>
<dbReference type="EMBL" id="JAPFFF010000008">
    <property type="protein sequence ID" value="KAK8884333.1"/>
    <property type="molecule type" value="Genomic_DNA"/>
</dbReference>